<dbReference type="InParanoid" id="A0A2H3DUZ3"/>
<reference evidence="7" key="1">
    <citation type="journal article" date="2017" name="Nat. Ecol. Evol.">
        <title>Genome expansion and lineage-specific genetic innovations in the forest pathogenic fungi Armillaria.</title>
        <authorList>
            <person name="Sipos G."/>
            <person name="Prasanna A.N."/>
            <person name="Walter M.C."/>
            <person name="O'Connor E."/>
            <person name="Balint B."/>
            <person name="Krizsan K."/>
            <person name="Kiss B."/>
            <person name="Hess J."/>
            <person name="Varga T."/>
            <person name="Slot J."/>
            <person name="Riley R."/>
            <person name="Boka B."/>
            <person name="Rigling D."/>
            <person name="Barry K."/>
            <person name="Lee J."/>
            <person name="Mihaltcheva S."/>
            <person name="LaButti K."/>
            <person name="Lipzen A."/>
            <person name="Waldron R."/>
            <person name="Moloney N.M."/>
            <person name="Sperisen C."/>
            <person name="Kredics L."/>
            <person name="Vagvoelgyi C."/>
            <person name="Patrignani A."/>
            <person name="Fitzpatrick D."/>
            <person name="Nagy I."/>
            <person name="Doyle S."/>
            <person name="Anderson J.B."/>
            <person name="Grigoriev I.V."/>
            <person name="Gueldener U."/>
            <person name="Muensterkoetter M."/>
            <person name="Nagy L.G."/>
        </authorList>
    </citation>
    <scope>NUCLEOTIDE SEQUENCE [LARGE SCALE GENOMIC DNA]</scope>
    <source>
        <strain evidence="7">Ar21-2</strain>
    </source>
</reference>
<dbReference type="OrthoDB" id="442087at2759"/>
<evidence type="ECO:0000256" key="3">
    <source>
        <dbReference type="PROSITE-ProRule" id="PRU00023"/>
    </source>
</evidence>
<dbReference type="AlphaFoldDB" id="A0A2H3DUZ3"/>
<name>A0A2H3DUZ3_ARMGA</name>
<keyword evidence="1" id="KW-0677">Repeat</keyword>
<feature type="coiled-coil region" evidence="4">
    <location>
        <begin position="1"/>
        <end position="28"/>
    </location>
</feature>
<gene>
    <name evidence="6" type="ORF">ARMGADRAFT_929738</name>
</gene>
<dbReference type="Gene3D" id="1.25.40.20">
    <property type="entry name" value="Ankyrin repeat-containing domain"/>
    <property type="match status" value="1"/>
</dbReference>
<feature type="compositionally biased region" description="Basic residues" evidence="5">
    <location>
        <begin position="251"/>
        <end position="263"/>
    </location>
</feature>
<feature type="region of interest" description="Disordered" evidence="5">
    <location>
        <begin position="227"/>
        <end position="307"/>
    </location>
</feature>
<keyword evidence="4" id="KW-0175">Coiled coil</keyword>
<dbReference type="PANTHER" id="PTHR24198">
    <property type="entry name" value="ANKYRIN REPEAT AND PROTEIN KINASE DOMAIN-CONTAINING PROTEIN"/>
    <property type="match status" value="1"/>
</dbReference>
<keyword evidence="7" id="KW-1185">Reference proteome</keyword>
<dbReference type="OMA" id="IKFLMRF"/>
<evidence type="ECO:0000256" key="1">
    <source>
        <dbReference type="ARBA" id="ARBA00022737"/>
    </source>
</evidence>
<dbReference type="SUPFAM" id="SSF48403">
    <property type="entry name" value="Ankyrin repeat"/>
    <property type="match status" value="1"/>
</dbReference>
<feature type="compositionally biased region" description="Polar residues" evidence="5">
    <location>
        <begin position="267"/>
        <end position="282"/>
    </location>
</feature>
<dbReference type="PANTHER" id="PTHR24198:SF165">
    <property type="entry name" value="ANKYRIN REPEAT-CONTAINING PROTEIN-RELATED"/>
    <property type="match status" value="1"/>
</dbReference>
<sequence length="307" mass="34251">MSEAAAQRRQAEQAIRAHLQKAQALRSAVFAAARAGNATKVKAGVWEDDADAAGGEIKRDCEKFVSQKPRDPQETLLHIAALKGDHELVTWLDAHNADPEERNNEGLTAFHIALRNGHKKIVTYFFSAFPPKDDDSKPIYTPPESTNLLTLALDSRDPEVVWMILDKSLAGSDDISKAWSWVTSTEGYSIMLKPNSVNEALNDNARLERYNEIIKFLMRFGGFSPPSTASMSEQEEQDDWLSQETAAPSASHRKQQKEKRRRTQTQSQMPSEEGPSSLQLRQSVHVAKNVRGAMPRECGRGRGQVRT</sequence>
<evidence type="ECO:0000313" key="7">
    <source>
        <dbReference type="Proteomes" id="UP000217790"/>
    </source>
</evidence>
<dbReference type="Proteomes" id="UP000217790">
    <property type="component" value="Unassembled WGS sequence"/>
</dbReference>
<dbReference type="EMBL" id="KZ293657">
    <property type="protein sequence ID" value="PBK92937.1"/>
    <property type="molecule type" value="Genomic_DNA"/>
</dbReference>
<evidence type="ECO:0000256" key="5">
    <source>
        <dbReference type="SAM" id="MobiDB-lite"/>
    </source>
</evidence>
<proteinExistence type="predicted"/>
<evidence type="ECO:0000256" key="2">
    <source>
        <dbReference type="ARBA" id="ARBA00023043"/>
    </source>
</evidence>
<dbReference type="Pfam" id="PF12796">
    <property type="entry name" value="Ank_2"/>
    <property type="match status" value="1"/>
</dbReference>
<evidence type="ECO:0000256" key="4">
    <source>
        <dbReference type="SAM" id="Coils"/>
    </source>
</evidence>
<evidence type="ECO:0000313" key="6">
    <source>
        <dbReference type="EMBL" id="PBK92937.1"/>
    </source>
</evidence>
<dbReference type="InterPro" id="IPR002110">
    <property type="entry name" value="Ankyrin_rpt"/>
</dbReference>
<dbReference type="SMART" id="SM00248">
    <property type="entry name" value="ANK"/>
    <property type="match status" value="3"/>
</dbReference>
<organism evidence="6 7">
    <name type="scientific">Armillaria gallica</name>
    <name type="common">Bulbous honey fungus</name>
    <name type="synonym">Armillaria bulbosa</name>
    <dbReference type="NCBI Taxonomy" id="47427"/>
    <lineage>
        <taxon>Eukaryota</taxon>
        <taxon>Fungi</taxon>
        <taxon>Dikarya</taxon>
        <taxon>Basidiomycota</taxon>
        <taxon>Agaricomycotina</taxon>
        <taxon>Agaricomycetes</taxon>
        <taxon>Agaricomycetidae</taxon>
        <taxon>Agaricales</taxon>
        <taxon>Marasmiineae</taxon>
        <taxon>Physalacriaceae</taxon>
        <taxon>Armillaria</taxon>
    </lineage>
</organism>
<protein>
    <submittedName>
        <fullName evidence="6">Uncharacterized protein</fullName>
    </submittedName>
</protein>
<dbReference type="STRING" id="47427.A0A2H3DUZ3"/>
<feature type="repeat" description="ANK" evidence="3">
    <location>
        <begin position="72"/>
        <end position="104"/>
    </location>
</feature>
<keyword evidence="2 3" id="KW-0040">ANK repeat</keyword>
<dbReference type="InterPro" id="IPR036770">
    <property type="entry name" value="Ankyrin_rpt-contain_sf"/>
</dbReference>
<dbReference type="PROSITE" id="PS50088">
    <property type="entry name" value="ANK_REPEAT"/>
    <property type="match status" value="1"/>
</dbReference>
<accession>A0A2H3DUZ3</accession>